<feature type="region of interest" description="Disordered" evidence="1">
    <location>
        <begin position="68"/>
        <end position="97"/>
    </location>
</feature>
<evidence type="ECO:0000256" key="1">
    <source>
        <dbReference type="SAM" id="MobiDB-lite"/>
    </source>
</evidence>
<evidence type="ECO:0000313" key="3">
    <source>
        <dbReference type="Proteomes" id="UP000317977"/>
    </source>
</evidence>
<sequence length="97" mass="11298">MGLNLRDVITAFTAAVQKQQQRNLTLIILNVRNRESIRIRLVQQVLKRSRFIDIKSFDTLFVRTGHRRGKLQPRASHHTNNRATDLSSNRHLGSSYF</sequence>
<dbReference type="RefSeq" id="WP_146533327.1">
    <property type="nucleotide sequence ID" value="NZ_SJPX01000002.1"/>
</dbReference>
<name>A0A5C6F3A6_9BACT</name>
<protein>
    <submittedName>
        <fullName evidence="2">Uncharacterized protein</fullName>
    </submittedName>
</protein>
<accession>A0A5C6F3A6</accession>
<reference evidence="2 3" key="1">
    <citation type="submission" date="2019-02" db="EMBL/GenBank/DDBJ databases">
        <title>Deep-cultivation of Planctomycetes and their phenomic and genomic characterization uncovers novel biology.</title>
        <authorList>
            <person name="Wiegand S."/>
            <person name="Jogler M."/>
            <person name="Boedeker C."/>
            <person name="Pinto D."/>
            <person name="Vollmers J."/>
            <person name="Rivas-Marin E."/>
            <person name="Kohn T."/>
            <person name="Peeters S.H."/>
            <person name="Heuer A."/>
            <person name="Rast P."/>
            <person name="Oberbeckmann S."/>
            <person name="Bunk B."/>
            <person name="Jeske O."/>
            <person name="Meyerdierks A."/>
            <person name="Storesund J.E."/>
            <person name="Kallscheuer N."/>
            <person name="Luecker S."/>
            <person name="Lage O.M."/>
            <person name="Pohl T."/>
            <person name="Merkel B.J."/>
            <person name="Hornburger P."/>
            <person name="Mueller R.-W."/>
            <person name="Bruemmer F."/>
            <person name="Labrenz M."/>
            <person name="Spormann A.M."/>
            <person name="Op Den Camp H."/>
            <person name="Overmann J."/>
            <person name="Amann R."/>
            <person name="Jetten M.S.M."/>
            <person name="Mascher T."/>
            <person name="Medema M.H."/>
            <person name="Devos D.P."/>
            <person name="Kaster A.-K."/>
            <person name="Ovreas L."/>
            <person name="Rohde M."/>
            <person name="Galperin M.Y."/>
            <person name="Jogler C."/>
        </authorList>
    </citation>
    <scope>NUCLEOTIDE SEQUENCE [LARGE SCALE GENOMIC DNA]</scope>
    <source>
        <strain evidence="2 3">Poly59</strain>
    </source>
</reference>
<dbReference type="Proteomes" id="UP000317977">
    <property type="component" value="Unassembled WGS sequence"/>
</dbReference>
<organism evidence="2 3">
    <name type="scientific">Rubripirellula reticaptiva</name>
    <dbReference type="NCBI Taxonomy" id="2528013"/>
    <lineage>
        <taxon>Bacteria</taxon>
        <taxon>Pseudomonadati</taxon>
        <taxon>Planctomycetota</taxon>
        <taxon>Planctomycetia</taxon>
        <taxon>Pirellulales</taxon>
        <taxon>Pirellulaceae</taxon>
        <taxon>Rubripirellula</taxon>
    </lineage>
</organism>
<comment type="caution">
    <text evidence="2">The sequence shown here is derived from an EMBL/GenBank/DDBJ whole genome shotgun (WGS) entry which is preliminary data.</text>
</comment>
<keyword evidence="3" id="KW-1185">Reference proteome</keyword>
<dbReference type="AlphaFoldDB" id="A0A5C6F3A6"/>
<proteinExistence type="predicted"/>
<evidence type="ECO:0000313" key="2">
    <source>
        <dbReference type="EMBL" id="TWU55064.1"/>
    </source>
</evidence>
<gene>
    <name evidence="2" type="ORF">Poly59_13570</name>
</gene>
<dbReference type="EMBL" id="SJPX01000002">
    <property type="protein sequence ID" value="TWU55064.1"/>
    <property type="molecule type" value="Genomic_DNA"/>
</dbReference>
<feature type="compositionally biased region" description="Polar residues" evidence="1">
    <location>
        <begin position="81"/>
        <end position="97"/>
    </location>
</feature>
<feature type="compositionally biased region" description="Basic residues" evidence="1">
    <location>
        <begin position="68"/>
        <end position="80"/>
    </location>
</feature>